<dbReference type="Gene3D" id="1.10.3090.10">
    <property type="entry name" value="cca-adding enzyme, domain 2"/>
    <property type="match status" value="1"/>
</dbReference>
<dbReference type="InterPro" id="IPR012006">
    <property type="entry name" value="CCA_bact"/>
</dbReference>
<comment type="catalytic activity">
    <reaction evidence="11">
        <text>a tRNA with a 3' CCA end + 2 CTP + ATP = a tRNA with a 3' CCACCA end + 3 diphosphate</text>
        <dbReference type="Rhea" id="RHEA:76235"/>
        <dbReference type="Rhea" id="RHEA-COMP:10468"/>
        <dbReference type="Rhea" id="RHEA-COMP:18655"/>
        <dbReference type="ChEBI" id="CHEBI:30616"/>
        <dbReference type="ChEBI" id="CHEBI:33019"/>
        <dbReference type="ChEBI" id="CHEBI:37563"/>
        <dbReference type="ChEBI" id="CHEBI:83071"/>
        <dbReference type="ChEBI" id="CHEBI:195187"/>
    </reaction>
</comment>
<evidence type="ECO:0000256" key="4">
    <source>
        <dbReference type="ARBA" id="ARBA00022695"/>
    </source>
</evidence>
<evidence type="ECO:0000256" key="2">
    <source>
        <dbReference type="ARBA" id="ARBA00022679"/>
    </source>
</evidence>
<dbReference type="Pfam" id="PF12627">
    <property type="entry name" value="PolyA_pol_RNAbd"/>
    <property type="match status" value="1"/>
</dbReference>
<keyword evidence="9 11" id="KW-0460">Magnesium</keyword>
<dbReference type="EC" id="2.7.7.72" evidence="11"/>
<keyword evidence="4 11" id="KW-0548">Nucleotidyltransferase</keyword>
<dbReference type="PROSITE" id="PS51831">
    <property type="entry name" value="HD"/>
    <property type="match status" value="1"/>
</dbReference>
<dbReference type="SUPFAM" id="SSF81891">
    <property type="entry name" value="Poly A polymerase C-terminal region-like"/>
    <property type="match status" value="1"/>
</dbReference>
<evidence type="ECO:0000259" key="12">
    <source>
        <dbReference type="PROSITE" id="PS51831"/>
    </source>
</evidence>
<evidence type="ECO:0000313" key="14">
    <source>
        <dbReference type="Proteomes" id="UP000294364"/>
    </source>
</evidence>
<dbReference type="PANTHER" id="PTHR47545:SF1">
    <property type="entry name" value="MULTIFUNCTIONAL CCA PROTEIN"/>
    <property type="match status" value="1"/>
</dbReference>
<dbReference type="GO" id="GO:0000287">
    <property type="term" value="F:magnesium ion binding"/>
    <property type="evidence" value="ECO:0007669"/>
    <property type="project" value="UniProtKB-UniRule"/>
</dbReference>
<evidence type="ECO:0000313" key="13">
    <source>
        <dbReference type="EMBL" id="VFP78660.1"/>
    </source>
</evidence>
<dbReference type="RefSeq" id="WP_157991976.1">
    <property type="nucleotide sequence ID" value="NZ_LR217698.1"/>
</dbReference>
<proteinExistence type="inferred from homology"/>
<dbReference type="GO" id="GO:0160016">
    <property type="term" value="F:CCACCA tRNA nucleotidyltransferase activity"/>
    <property type="evidence" value="ECO:0007669"/>
    <property type="project" value="RHEA"/>
</dbReference>
<keyword evidence="13" id="KW-0378">Hydrolase</keyword>
<feature type="domain" description="HD" evidence="12">
    <location>
        <begin position="228"/>
        <end position="329"/>
    </location>
</feature>
<feature type="binding site" evidence="11">
    <location>
        <position position="91"/>
    </location>
    <ligand>
        <name>ATP</name>
        <dbReference type="ChEBI" id="CHEBI:30616"/>
    </ligand>
</feature>
<feature type="binding site" evidence="11">
    <location>
        <position position="137"/>
    </location>
    <ligand>
        <name>CTP</name>
        <dbReference type="ChEBI" id="CHEBI:37563"/>
    </ligand>
</feature>
<feature type="binding site" evidence="11">
    <location>
        <position position="140"/>
    </location>
    <ligand>
        <name>CTP</name>
        <dbReference type="ChEBI" id="CHEBI:37563"/>
    </ligand>
</feature>
<dbReference type="PIRSF" id="PIRSF000813">
    <property type="entry name" value="CCA_bact"/>
    <property type="match status" value="1"/>
</dbReference>
<evidence type="ECO:0000256" key="11">
    <source>
        <dbReference type="HAMAP-Rule" id="MF_01262"/>
    </source>
</evidence>
<evidence type="ECO:0000256" key="10">
    <source>
        <dbReference type="ARBA" id="ARBA00022884"/>
    </source>
</evidence>
<dbReference type="GO" id="GO:0042245">
    <property type="term" value="P:RNA repair"/>
    <property type="evidence" value="ECO:0007669"/>
    <property type="project" value="UniProtKB-KW"/>
</dbReference>
<dbReference type="InterPro" id="IPR006674">
    <property type="entry name" value="HD_domain"/>
</dbReference>
<dbReference type="SUPFAM" id="SSF81301">
    <property type="entry name" value="Nucleotidyltransferase"/>
    <property type="match status" value="1"/>
</dbReference>
<dbReference type="InterPro" id="IPR050124">
    <property type="entry name" value="tRNA_CCA-adding_enzyme"/>
</dbReference>
<evidence type="ECO:0000256" key="3">
    <source>
        <dbReference type="ARBA" id="ARBA00022694"/>
    </source>
</evidence>
<evidence type="ECO:0000256" key="8">
    <source>
        <dbReference type="ARBA" id="ARBA00022840"/>
    </source>
</evidence>
<evidence type="ECO:0000256" key="7">
    <source>
        <dbReference type="ARBA" id="ARBA00022800"/>
    </source>
</evidence>
<reference evidence="13 14" key="1">
    <citation type="submission" date="2019-02" db="EMBL/GenBank/DDBJ databases">
        <authorList>
            <person name="Manzano-Marin A."/>
            <person name="Manzano-Marin A."/>
        </authorList>
    </citation>
    <scope>NUCLEOTIDE SEQUENCE [LARGE SCALE GENOMIC DNA]</scope>
    <source>
        <strain evidence="13 14">ErCicurtihirsuta</strain>
    </source>
</reference>
<evidence type="ECO:0000256" key="6">
    <source>
        <dbReference type="ARBA" id="ARBA00022741"/>
    </source>
</evidence>
<dbReference type="InterPro" id="IPR002646">
    <property type="entry name" value="PolA_pol_head_dom"/>
</dbReference>
<protein>
    <recommendedName>
        <fullName evidence="11">CCA-adding enzyme</fullName>
        <ecNumber evidence="11">2.7.7.72</ecNumber>
    </recommendedName>
    <alternativeName>
        <fullName evidence="11">CCA tRNA nucleotidyltransferase</fullName>
    </alternativeName>
    <alternativeName>
        <fullName evidence="11">tRNA CCA-pyrophosphorylase</fullName>
    </alternativeName>
    <alternativeName>
        <fullName evidence="11">tRNA adenylyl-/cytidylyl- transferase</fullName>
    </alternativeName>
    <alternativeName>
        <fullName evidence="11">tRNA nucleotidyltransferase</fullName>
    </alternativeName>
    <alternativeName>
        <fullName evidence="11">tRNA-NT</fullName>
    </alternativeName>
</protein>
<dbReference type="NCBIfam" id="NF008137">
    <property type="entry name" value="PRK10885.1"/>
    <property type="match status" value="1"/>
</dbReference>
<dbReference type="GO" id="GO:0005524">
    <property type="term" value="F:ATP binding"/>
    <property type="evidence" value="ECO:0007669"/>
    <property type="project" value="UniProtKB-UniRule"/>
</dbReference>
<dbReference type="Gene3D" id="3.30.460.10">
    <property type="entry name" value="Beta Polymerase, domain 2"/>
    <property type="match status" value="1"/>
</dbReference>
<keyword evidence="3 11" id="KW-0819">tRNA processing</keyword>
<keyword evidence="6 11" id="KW-0547">Nucleotide-binding</keyword>
<feature type="binding site" evidence="11">
    <location>
        <position position="91"/>
    </location>
    <ligand>
        <name>CTP</name>
        <dbReference type="ChEBI" id="CHEBI:37563"/>
    </ligand>
</feature>
<dbReference type="GO" id="GO:0004810">
    <property type="term" value="F:CCA tRNA nucleotidyltransferase activity"/>
    <property type="evidence" value="ECO:0007669"/>
    <property type="project" value="UniProtKB-UniRule"/>
</dbReference>
<dbReference type="Proteomes" id="UP000294364">
    <property type="component" value="Chromosome"/>
</dbReference>
<keyword evidence="8 11" id="KW-0067">ATP-binding</keyword>
<feature type="binding site" evidence="11">
    <location>
        <position position="140"/>
    </location>
    <ligand>
        <name>ATP</name>
        <dbReference type="ChEBI" id="CHEBI:30616"/>
    </ligand>
</feature>
<dbReference type="OrthoDB" id="9805698at2"/>
<evidence type="ECO:0000256" key="1">
    <source>
        <dbReference type="ARBA" id="ARBA00001946"/>
    </source>
</evidence>
<comment type="similarity">
    <text evidence="11">Belongs to the tRNA nucleotidyltransferase/poly(A) polymerase family. Bacterial CCA-adding enzyme type 2 subfamily.</text>
</comment>
<accession>A0A451CZ15</accession>
<feature type="binding site" evidence="11">
    <location>
        <position position="11"/>
    </location>
    <ligand>
        <name>CTP</name>
        <dbReference type="ChEBI" id="CHEBI:37563"/>
    </ligand>
</feature>
<organism evidence="13 14">
    <name type="scientific">Candidatus Erwinia haradaeae</name>
    <dbReference type="NCBI Taxonomy" id="1922217"/>
    <lineage>
        <taxon>Bacteria</taxon>
        <taxon>Pseudomonadati</taxon>
        <taxon>Pseudomonadota</taxon>
        <taxon>Gammaproteobacteria</taxon>
        <taxon>Enterobacterales</taxon>
        <taxon>Erwiniaceae</taxon>
        <taxon>Erwinia</taxon>
    </lineage>
</organism>
<keyword evidence="5 11" id="KW-0479">Metal-binding</keyword>
<sequence>MKIYLVGGAIRNQLLDLPLKDKDWLVVGSSSQKMIDLGYKKVGRNFPVFLHPDTGEEYALARTERKISSGYTGFICHASPEVTLEQDLARRDLTINAIAQDQSGKYYDPHGGIIDLQNRKLRHVSSSFYEDPLRVLRVARFSASLAHLNFHIVDETLTIMKRMSKNGELCSLPRERIWKELLAALRTENPDVFFQVLQLCGSLTVLFPELNTINSFVSNRHKNSKIQIYLHSPMALSIAAKLTTDIDIRFSVLLYDLSLASLRHITWASYDEFNSYRTLLISSLCMRLSVPHSLRNFAMVVIKFHHIVDTIQSRSPSELIGLFNKIDAWRKPSRVNKIALVSEIFSRRNSDSIDFCYKQSEYLRRAWGLVQNVSTKEILYRGFEGKEIYHELMRRRISILTQWQNI</sequence>
<feature type="binding site" evidence="11">
    <location>
        <position position="137"/>
    </location>
    <ligand>
        <name>ATP</name>
        <dbReference type="ChEBI" id="CHEBI:30616"/>
    </ligand>
</feature>
<dbReference type="InterPro" id="IPR043519">
    <property type="entry name" value="NT_sf"/>
</dbReference>
<dbReference type="InterPro" id="IPR032828">
    <property type="entry name" value="PolyA_RNA-bd"/>
</dbReference>
<evidence type="ECO:0000256" key="9">
    <source>
        <dbReference type="ARBA" id="ARBA00022842"/>
    </source>
</evidence>
<feature type="binding site" evidence="11">
    <location>
        <position position="21"/>
    </location>
    <ligand>
        <name>Mg(2+)</name>
        <dbReference type="ChEBI" id="CHEBI:18420"/>
    </ligand>
</feature>
<dbReference type="Pfam" id="PF01743">
    <property type="entry name" value="PolyA_pol"/>
    <property type="match status" value="1"/>
</dbReference>
<gene>
    <name evidence="11 13" type="primary">cca</name>
    <name evidence="13" type="ORF">ERCICURT3053_285</name>
</gene>
<feature type="binding site" evidence="11">
    <location>
        <position position="8"/>
    </location>
    <ligand>
        <name>CTP</name>
        <dbReference type="ChEBI" id="CHEBI:37563"/>
    </ligand>
</feature>
<feature type="binding site" evidence="11">
    <location>
        <position position="8"/>
    </location>
    <ligand>
        <name>ATP</name>
        <dbReference type="ChEBI" id="CHEBI:30616"/>
    </ligand>
</feature>
<comment type="cofactor">
    <cofactor evidence="1 11">
        <name>Mg(2+)</name>
        <dbReference type="ChEBI" id="CHEBI:18420"/>
    </cofactor>
</comment>
<dbReference type="EMBL" id="LR217698">
    <property type="protein sequence ID" value="VFP78660.1"/>
    <property type="molecule type" value="Genomic_DNA"/>
</dbReference>
<dbReference type="HAMAP" id="MF_01262">
    <property type="entry name" value="CCA_bact_type2"/>
    <property type="match status" value="1"/>
</dbReference>
<comment type="catalytic activity">
    <reaction evidence="11">
        <text>a tRNA precursor + 2 CTP + ATP = a tRNA with a 3' CCA end + 3 diphosphate</text>
        <dbReference type="Rhea" id="RHEA:14433"/>
        <dbReference type="Rhea" id="RHEA-COMP:10465"/>
        <dbReference type="Rhea" id="RHEA-COMP:10468"/>
        <dbReference type="ChEBI" id="CHEBI:30616"/>
        <dbReference type="ChEBI" id="CHEBI:33019"/>
        <dbReference type="ChEBI" id="CHEBI:37563"/>
        <dbReference type="ChEBI" id="CHEBI:74896"/>
        <dbReference type="ChEBI" id="CHEBI:83071"/>
        <dbReference type="EC" id="2.7.7.72"/>
    </reaction>
</comment>
<feature type="binding site" evidence="11">
    <location>
        <position position="23"/>
    </location>
    <ligand>
        <name>Mg(2+)</name>
        <dbReference type="ChEBI" id="CHEBI:18420"/>
    </ligand>
</feature>
<dbReference type="GO" id="GO:0001680">
    <property type="term" value="P:tRNA 3'-terminal CCA addition"/>
    <property type="evidence" value="ECO:0007669"/>
    <property type="project" value="UniProtKB-UniRule"/>
</dbReference>
<comment type="miscellaneous">
    <text evidence="11">A single active site specifically recognizes both ATP and CTP and is responsible for their addition.</text>
</comment>
<dbReference type="GO" id="GO:0016787">
    <property type="term" value="F:hydrolase activity"/>
    <property type="evidence" value="ECO:0007669"/>
    <property type="project" value="UniProtKB-KW"/>
</dbReference>
<keyword evidence="10 11" id="KW-0694">RNA-binding</keyword>
<dbReference type="PANTHER" id="PTHR47545">
    <property type="entry name" value="MULTIFUNCTIONAL CCA PROTEIN"/>
    <property type="match status" value="1"/>
</dbReference>
<name>A0A451CZ15_9GAMM</name>
<dbReference type="AlphaFoldDB" id="A0A451CZ15"/>
<keyword evidence="7 11" id="KW-0692">RNA repair</keyword>
<keyword evidence="2 11" id="KW-0808">Transferase</keyword>
<feature type="binding site" evidence="11">
    <location>
        <position position="11"/>
    </location>
    <ligand>
        <name>ATP</name>
        <dbReference type="ChEBI" id="CHEBI:30616"/>
    </ligand>
</feature>
<comment type="function">
    <text evidence="11">Catalyzes the addition and repair of the essential 3'-terminal CCA sequence in tRNAs without using a nucleic acid template. Adds these three nucleotides in the order of C, C, and A to the tRNA nucleotide-73, using CTP and ATP as substrates and producing inorganic pyrophosphate. tRNA 3'-terminal CCA addition is required both for tRNA processing and repair. Also involved in tRNA surveillance by mediating tandem CCA addition to generate a CCACCA at the 3' terminus of unstable tRNAs. While stable tRNAs receive only 3'-terminal CCA, unstable tRNAs are marked with CCACCA and rapidly degraded.</text>
</comment>
<evidence type="ECO:0000256" key="5">
    <source>
        <dbReference type="ARBA" id="ARBA00022723"/>
    </source>
</evidence>
<dbReference type="GO" id="GO:0000049">
    <property type="term" value="F:tRNA binding"/>
    <property type="evidence" value="ECO:0007669"/>
    <property type="project" value="UniProtKB-UniRule"/>
</dbReference>